<dbReference type="InterPro" id="IPR003739">
    <property type="entry name" value="Lys_aminomutase/Glu_NH3_mut"/>
</dbReference>
<organism evidence="5 6">
    <name type="scientific">Micavibrio aeruginosavorus</name>
    <dbReference type="NCBI Taxonomy" id="349221"/>
    <lineage>
        <taxon>Bacteria</taxon>
        <taxon>Pseudomonadati</taxon>
        <taxon>Bdellovibrionota</taxon>
        <taxon>Bdellovibrionia</taxon>
        <taxon>Bdellovibrionales</taxon>
        <taxon>Pseudobdellovibrionaceae</taxon>
        <taxon>Micavibrio</taxon>
    </lineage>
</organism>
<dbReference type="EMBL" id="QFNK01000063">
    <property type="protein sequence ID" value="PZO87314.1"/>
    <property type="molecule type" value="Genomic_DNA"/>
</dbReference>
<keyword evidence="3" id="KW-0663">Pyridoxal phosphate</keyword>
<dbReference type="PANTHER" id="PTHR30538">
    <property type="entry name" value="LYSINE 2,3-AMINOMUTASE-RELATED"/>
    <property type="match status" value="1"/>
</dbReference>
<keyword evidence="1" id="KW-0004">4Fe-4S</keyword>
<comment type="cofactor">
    <cofactor evidence="3">
        <name>pyridoxal 5'-phosphate</name>
        <dbReference type="ChEBI" id="CHEBI:597326"/>
    </cofactor>
</comment>
<accession>A0A2W4ZYA6</accession>
<gene>
    <name evidence="5" type="ORF">DI626_04255</name>
</gene>
<evidence type="ECO:0000256" key="1">
    <source>
        <dbReference type="ARBA" id="ARBA00022485"/>
    </source>
</evidence>
<feature type="modified residue" description="N6-(pyridoxal phosphate)lysine" evidence="3">
    <location>
        <position position="193"/>
    </location>
</feature>
<proteinExistence type="predicted"/>
<comment type="caution">
    <text evidence="5">The sequence shown here is derived from an EMBL/GenBank/DDBJ whole genome shotgun (WGS) entry which is preliminary data.</text>
</comment>
<feature type="domain" description="Lysine-2,3-aminomutase C-terminal" evidence="4">
    <location>
        <begin position="169"/>
        <end position="223"/>
    </location>
</feature>
<keyword evidence="2" id="KW-0413">Isomerase</keyword>
<keyword evidence="1" id="KW-0408">Iron</keyword>
<evidence type="ECO:0000313" key="6">
    <source>
        <dbReference type="Proteomes" id="UP000249557"/>
    </source>
</evidence>
<reference evidence="5 6" key="1">
    <citation type="submission" date="2017-08" db="EMBL/GenBank/DDBJ databases">
        <title>Infants hospitalized years apart are colonized by the same room-sourced microbial strains.</title>
        <authorList>
            <person name="Brooks B."/>
            <person name="Olm M.R."/>
            <person name="Firek B.A."/>
            <person name="Baker R."/>
            <person name="Thomas B.C."/>
            <person name="Morowitz M.J."/>
            <person name="Banfield J.F."/>
        </authorList>
    </citation>
    <scope>NUCLEOTIDE SEQUENCE [LARGE SCALE GENOMIC DNA]</scope>
    <source>
        <strain evidence="5">S2_018_000_R2_104</strain>
    </source>
</reference>
<evidence type="ECO:0000259" key="4">
    <source>
        <dbReference type="Pfam" id="PF12544"/>
    </source>
</evidence>
<dbReference type="InterPro" id="IPR058240">
    <property type="entry name" value="rSAM_sf"/>
</dbReference>
<dbReference type="PANTHER" id="PTHR30538:SF1">
    <property type="entry name" value="L-LYSINE 2,3-AMINOMUTASE"/>
    <property type="match status" value="1"/>
</dbReference>
<dbReference type="GO" id="GO:0051539">
    <property type="term" value="F:4 iron, 4 sulfur cluster binding"/>
    <property type="evidence" value="ECO:0007669"/>
    <property type="project" value="UniProtKB-KW"/>
</dbReference>
<keyword evidence="1" id="KW-0411">Iron-sulfur</keyword>
<evidence type="ECO:0000313" key="5">
    <source>
        <dbReference type="EMBL" id="PZO87314.1"/>
    </source>
</evidence>
<dbReference type="GO" id="GO:0016853">
    <property type="term" value="F:isomerase activity"/>
    <property type="evidence" value="ECO:0007669"/>
    <property type="project" value="UniProtKB-KW"/>
</dbReference>
<name>A0A2W4ZYA6_9BACT</name>
<evidence type="ECO:0000256" key="2">
    <source>
        <dbReference type="ARBA" id="ARBA00023235"/>
    </source>
</evidence>
<dbReference type="Pfam" id="PF12544">
    <property type="entry name" value="LAM_C"/>
    <property type="match status" value="1"/>
</dbReference>
<protein>
    <submittedName>
        <fullName evidence="5">Lysine 2,3-aminomutase</fullName>
    </submittedName>
</protein>
<dbReference type="InterPro" id="IPR013785">
    <property type="entry name" value="Aldolase_TIM"/>
</dbReference>
<dbReference type="Proteomes" id="UP000249557">
    <property type="component" value="Unassembled WGS sequence"/>
</dbReference>
<dbReference type="AlphaFoldDB" id="A0A2W4ZYA6"/>
<dbReference type="InterPro" id="IPR025895">
    <property type="entry name" value="LAM_C_dom"/>
</dbReference>
<dbReference type="SUPFAM" id="SSF102114">
    <property type="entry name" value="Radical SAM enzymes"/>
    <property type="match status" value="1"/>
</dbReference>
<evidence type="ECO:0000256" key="3">
    <source>
        <dbReference type="PIRSR" id="PIRSR603739-50"/>
    </source>
</evidence>
<keyword evidence="1" id="KW-0479">Metal-binding</keyword>
<dbReference type="CDD" id="cd01335">
    <property type="entry name" value="Radical_SAM"/>
    <property type="match status" value="1"/>
</dbReference>
<dbReference type="Gene3D" id="3.20.20.70">
    <property type="entry name" value="Aldolase class I"/>
    <property type="match status" value="1"/>
</dbReference>
<sequence>YHKEDNKAYAYIEARPYIKEVILTGGDPLTLSNRRLKDVLDRLSAIPHLDIIRFHTRTPLVSPERVDDGLCALLESMEKAVYVVLHVNHAQEINAPVREAFRRLNRAGAVLLSQSVLLKGVNDDPAILEDLFRTLLKHRVKPYYLHHPDLAPGTGHFRLSIKRGQEIVSALRGRVTGLAWPTYVLDIPGGHGKMPLLPSYIEERTAGCYLVEDYQGIKHEYKDDVKSGTE</sequence>
<feature type="non-terminal residue" evidence="5">
    <location>
        <position position="1"/>
    </location>
</feature>